<keyword evidence="8" id="KW-1185">Reference proteome</keyword>
<dbReference type="PANTHER" id="PTHR30480:SF13">
    <property type="entry name" value="BETA-HEXOSAMINIDASE"/>
    <property type="match status" value="1"/>
</dbReference>
<dbReference type="AlphaFoldDB" id="A0A7I7X9Y5"/>
<dbReference type="PANTHER" id="PTHR30480">
    <property type="entry name" value="BETA-HEXOSAMINIDASE-RELATED"/>
    <property type="match status" value="1"/>
</dbReference>
<name>A0A7I7X9Y5_9MYCO</name>
<dbReference type="InterPro" id="IPR036962">
    <property type="entry name" value="Glyco_hydro_3_N_sf"/>
</dbReference>
<dbReference type="KEGG" id="mmag:MMAD_05370"/>
<dbReference type="InterPro" id="IPR001764">
    <property type="entry name" value="Glyco_hydro_3_N"/>
</dbReference>
<accession>A0A7I7X9Y5</accession>
<proteinExistence type="inferred from homology"/>
<gene>
    <name evidence="7" type="ORF">MMAD_05370</name>
</gene>
<evidence type="ECO:0000256" key="3">
    <source>
        <dbReference type="ARBA" id="ARBA00012663"/>
    </source>
</evidence>
<feature type="domain" description="Glycoside hydrolase family 3 N-terminal" evidence="6">
    <location>
        <begin position="69"/>
        <end position="385"/>
    </location>
</feature>
<dbReference type="Gene3D" id="3.20.20.300">
    <property type="entry name" value="Glycoside hydrolase, family 3, N-terminal domain"/>
    <property type="match status" value="1"/>
</dbReference>
<dbReference type="RefSeq" id="WP_163732159.1">
    <property type="nucleotide sequence ID" value="NZ_AP022610.1"/>
</dbReference>
<organism evidence="7 8">
    <name type="scientific">Mycolicibacterium madagascariense</name>
    <dbReference type="NCBI Taxonomy" id="212765"/>
    <lineage>
        <taxon>Bacteria</taxon>
        <taxon>Bacillati</taxon>
        <taxon>Actinomycetota</taxon>
        <taxon>Actinomycetes</taxon>
        <taxon>Mycobacteriales</taxon>
        <taxon>Mycobacteriaceae</taxon>
        <taxon>Mycolicibacterium</taxon>
    </lineage>
</organism>
<dbReference type="Pfam" id="PF00933">
    <property type="entry name" value="Glyco_hydro_3"/>
    <property type="match status" value="1"/>
</dbReference>
<evidence type="ECO:0000256" key="2">
    <source>
        <dbReference type="ARBA" id="ARBA00005336"/>
    </source>
</evidence>
<comment type="similarity">
    <text evidence="2">Belongs to the glycosyl hydrolase 3 family.</text>
</comment>
<dbReference type="SUPFAM" id="SSF51445">
    <property type="entry name" value="(Trans)glycosidases"/>
    <property type="match status" value="1"/>
</dbReference>
<dbReference type="EMBL" id="AP022610">
    <property type="protein sequence ID" value="BBZ26242.1"/>
    <property type="molecule type" value="Genomic_DNA"/>
</dbReference>
<dbReference type="GO" id="GO:0005975">
    <property type="term" value="P:carbohydrate metabolic process"/>
    <property type="evidence" value="ECO:0007669"/>
    <property type="project" value="InterPro"/>
</dbReference>
<dbReference type="GO" id="GO:0009254">
    <property type="term" value="P:peptidoglycan turnover"/>
    <property type="evidence" value="ECO:0007669"/>
    <property type="project" value="TreeGrafter"/>
</dbReference>
<keyword evidence="4 7" id="KW-0378">Hydrolase</keyword>
<sequence>MPLTSQRRTVVSIVLALVAIAAVAVAGFYVIKNRHATAQPAPTARPSAAAPSATQVCAQGDALPSVMSTRDELAQLLMVGVTGADDARAVVADQHVGGIFLGSWTDMSMLTDGSLTSISASAGPLPLAVSVDEEGGRVQRLSKLIGDQPSPRVLARTDTPQQVHDIALQRGQAMKKLGITVDFAPVVDVTTEDDDEVIGDRSFGSDPATVVEFAGAYAQGLRDAGLLPVLKHFPGHGHGSGDSHLGDVTTPPLDQLKTSDLVPYRTLTTVAPVAVMVGHLEVPGLTTDEPTSLTPAAYALLRSGGYGGPPFDGPVFTDDLSSMKAISDHFGVPDAALKALQAGADVALWVTTDQVPAVLDRLVAAVDSGELPKARVDQSVERVASFKGKSPRCGG</sequence>
<dbReference type="Proteomes" id="UP000466517">
    <property type="component" value="Chromosome"/>
</dbReference>
<dbReference type="GO" id="GO:0004563">
    <property type="term" value="F:beta-N-acetylhexosaminidase activity"/>
    <property type="evidence" value="ECO:0007669"/>
    <property type="project" value="UniProtKB-EC"/>
</dbReference>
<evidence type="ECO:0000313" key="7">
    <source>
        <dbReference type="EMBL" id="BBZ26242.1"/>
    </source>
</evidence>
<keyword evidence="5" id="KW-0326">Glycosidase</keyword>
<protein>
    <recommendedName>
        <fullName evidence="3">beta-N-acetylhexosaminidase</fullName>
        <ecNumber evidence="3">3.2.1.52</ecNumber>
    </recommendedName>
</protein>
<reference evidence="7 8" key="1">
    <citation type="journal article" date="2019" name="Emerg. Microbes Infect.">
        <title>Comprehensive subspecies identification of 175 nontuberculous mycobacteria species based on 7547 genomic profiles.</title>
        <authorList>
            <person name="Matsumoto Y."/>
            <person name="Kinjo T."/>
            <person name="Motooka D."/>
            <person name="Nabeya D."/>
            <person name="Jung N."/>
            <person name="Uechi K."/>
            <person name="Horii T."/>
            <person name="Iida T."/>
            <person name="Fujita J."/>
            <person name="Nakamura S."/>
        </authorList>
    </citation>
    <scope>NUCLEOTIDE SEQUENCE [LARGE SCALE GENOMIC DNA]</scope>
    <source>
        <strain evidence="7 8">JCM 13574</strain>
    </source>
</reference>
<evidence type="ECO:0000313" key="8">
    <source>
        <dbReference type="Proteomes" id="UP000466517"/>
    </source>
</evidence>
<evidence type="ECO:0000256" key="4">
    <source>
        <dbReference type="ARBA" id="ARBA00022801"/>
    </source>
</evidence>
<comment type="catalytic activity">
    <reaction evidence="1">
        <text>Hydrolysis of terminal non-reducing N-acetyl-D-hexosamine residues in N-acetyl-beta-D-hexosaminides.</text>
        <dbReference type="EC" id="3.2.1.52"/>
    </reaction>
</comment>
<evidence type="ECO:0000256" key="5">
    <source>
        <dbReference type="ARBA" id="ARBA00023295"/>
    </source>
</evidence>
<evidence type="ECO:0000259" key="6">
    <source>
        <dbReference type="Pfam" id="PF00933"/>
    </source>
</evidence>
<dbReference type="InterPro" id="IPR050226">
    <property type="entry name" value="NagZ_Beta-hexosaminidase"/>
</dbReference>
<dbReference type="EC" id="3.2.1.52" evidence="3"/>
<dbReference type="InterPro" id="IPR017853">
    <property type="entry name" value="GH"/>
</dbReference>
<evidence type="ECO:0000256" key="1">
    <source>
        <dbReference type="ARBA" id="ARBA00001231"/>
    </source>
</evidence>